<evidence type="ECO:0000256" key="5">
    <source>
        <dbReference type="ARBA" id="ARBA00022701"/>
    </source>
</evidence>
<dbReference type="Pfam" id="PF00400">
    <property type="entry name" value="WD40"/>
    <property type="match status" value="2"/>
</dbReference>
<evidence type="ECO:0000256" key="4">
    <source>
        <dbReference type="ARBA" id="ARBA00022574"/>
    </source>
</evidence>
<dbReference type="GO" id="GO:0045504">
    <property type="term" value="F:dynein heavy chain binding"/>
    <property type="evidence" value="ECO:0007669"/>
    <property type="project" value="TreeGrafter"/>
</dbReference>
<keyword evidence="5" id="KW-0493">Microtubule</keyword>
<accession>A0AAE1BKP7</accession>
<comment type="similarity">
    <text evidence="2">Belongs to the dynein intermediate chain family.</text>
</comment>
<dbReference type="InterPro" id="IPR001680">
    <property type="entry name" value="WD40_rpt"/>
</dbReference>
<protein>
    <submittedName>
        <fullName evidence="12">Uncharacterized protein</fullName>
    </submittedName>
</protein>
<dbReference type="GO" id="GO:0036157">
    <property type="term" value="C:outer dynein arm"/>
    <property type="evidence" value="ECO:0007669"/>
    <property type="project" value="TreeGrafter"/>
</dbReference>
<evidence type="ECO:0000256" key="8">
    <source>
        <dbReference type="ARBA" id="ARBA00023175"/>
    </source>
</evidence>
<evidence type="ECO:0000313" key="13">
    <source>
        <dbReference type="Proteomes" id="UP001286313"/>
    </source>
</evidence>
<reference evidence="12" key="1">
    <citation type="submission" date="2023-10" db="EMBL/GenBank/DDBJ databases">
        <title>Genome assemblies of two species of porcelain crab, Petrolisthes cinctipes and Petrolisthes manimaculis (Anomura: Porcellanidae).</title>
        <authorList>
            <person name="Angst P."/>
        </authorList>
    </citation>
    <scope>NUCLEOTIDE SEQUENCE</scope>
    <source>
        <strain evidence="12">PB745_01</strain>
        <tissue evidence="12">Gill</tissue>
    </source>
</reference>
<comment type="caution">
    <text evidence="12">The sequence shown here is derived from an EMBL/GenBank/DDBJ whole genome shotgun (WGS) entry which is preliminary data.</text>
</comment>
<evidence type="ECO:0000256" key="11">
    <source>
        <dbReference type="PROSITE-ProRule" id="PRU00221"/>
    </source>
</evidence>
<keyword evidence="8" id="KW-0505">Motor protein</keyword>
<dbReference type="SMART" id="SM00320">
    <property type="entry name" value="WD40"/>
    <property type="match status" value="5"/>
</dbReference>
<dbReference type="InterPro" id="IPR036322">
    <property type="entry name" value="WD40_repeat_dom_sf"/>
</dbReference>
<dbReference type="EMBL" id="JAWQEG010007668">
    <property type="protein sequence ID" value="KAK3851912.1"/>
    <property type="molecule type" value="Genomic_DNA"/>
</dbReference>
<name>A0AAE1BKP7_PETCI</name>
<dbReference type="GO" id="GO:0036158">
    <property type="term" value="P:outer dynein arm assembly"/>
    <property type="evidence" value="ECO:0007669"/>
    <property type="project" value="TreeGrafter"/>
</dbReference>
<dbReference type="PROSITE" id="PS50082">
    <property type="entry name" value="WD_REPEATS_2"/>
    <property type="match status" value="1"/>
</dbReference>
<dbReference type="GO" id="GO:0045503">
    <property type="term" value="F:dynein light chain binding"/>
    <property type="evidence" value="ECO:0007669"/>
    <property type="project" value="TreeGrafter"/>
</dbReference>
<keyword evidence="9" id="KW-0206">Cytoskeleton</keyword>
<evidence type="ECO:0000256" key="6">
    <source>
        <dbReference type="ARBA" id="ARBA00022737"/>
    </source>
</evidence>
<proteinExistence type="inferred from homology"/>
<dbReference type="PANTHER" id="PTHR12442:SF11">
    <property type="entry name" value="DYNEIN AXONEMAL INTERMEDIATE CHAIN 1"/>
    <property type="match status" value="1"/>
</dbReference>
<evidence type="ECO:0000313" key="12">
    <source>
        <dbReference type="EMBL" id="KAK3851912.1"/>
    </source>
</evidence>
<dbReference type="AlphaFoldDB" id="A0AAE1BKP7"/>
<dbReference type="Proteomes" id="UP001286313">
    <property type="component" value="Unassembled WGS sequence"/>
</dbReference>
<feature type="repeat" description="WD" evidence="11">
    <location>
        <begin position="570"/>
        <end position="602"/>
    </location>
</feature>
<keyword evidence="7" id="KW-0243">Dynein</keyword>
<keyword evidence="4 11" id="KW-0853">WD repeat</keyword>
<evidence type="ECO:0000256" key="3">
    <source>
        <dbReference type="ARBA" id="ARBA00022490"/>
    </source>
</evidence>
<dbReference type="InterPro" id="IPR015943">
    <property type="entry name" value="WD40/YVTN_repeat-like_dom_sf"/>
</dbReference>
<dbReference type="GO" id="GO:0005874">
    <property type="term" value="C:microtubule"/>
    <property type="evidence" value="ECO:0007669"/>
    <property type="project" value="UniProtKB-KW"/>
</dbReference>
<evidence type="ECO:0000256" key="2">
    <source>
        <dbReference type="ARBA" id="ARBA00011059"/>
    </source>
</evidence>
<organism evidence="12 13">
    <name type="scientific">Petrolisthes cinctipes</name>
    <name type="common">Flat porcelain crab</name>
    <dbReference type="NCBI Taxonomy" id="88211"/>
    <lineage>
        <taxon>Eukaryota</taxon>
        <taxon>Metazoa</taxon>
        <taxon>Ecdysozoa</taxon>
        <taxon>Arthropoda</taxon>
        <taxon>Crustacea</taxon>
        <taxon>Multicrustacea</taxon>
        <taxon>Malacostraca</taxon>
        <taxon>Eumalacostraca</taxon>
        <taxon>Eucarida</taxon>
        <taxon>Decapoda</taxon>
        <taxon>Pleocyemata</taxon>
        <taxon>Anomura</taxon>
        <taxon>Galatheoidea</taxon>
        <taxon>Porcellanidae</taxon>
        <taxon>Petrolisthes</taxon>
    </lineage>
</organism>
<keyword evidence="13" id="KW-1185">Reference proteome</keyword>
<dbReference type="InterPro" id="IPR050687">
    <property type="entry name" value="Dynein_IC"/>
</dbReference>
<evidence type="ECO:0000256" key="1">
    <source>
        <dbReference type="ARBA" id="ARBA00004430"/>
    </source>
</evidence>
<comment type="subcellular location">
    <subcellularLocation>
        <location evidence="1">Cytoplasm</location>
        <location evidence="1">Cytoskeleton</location>
        <location evidence="1">Cilium axoneme</location>
    </subcellularLocation>
</comment>
<evidence type="ECO:0000256" key="10">
    <source>
        <dbReference type="ARBA" id="ARBA00023273"/>
    </source>
</evidence>
<dbReference type="Gene3D" id="2.130.10.10">
    <property type="entry name" value="YVTN repeat-like/Quinoprotein amine dehydrogenase"/>
    <property type="match status" value="2"/>
</dbReference>
<dbReference type="PANTHER" id="PTHR12442">
    <property type="entry name" value="DYNEIN INTERMEDIATE CHAIN"/>
    <property type="match status" value="1"/>
</dbReference>
<dbReference type="GO" id="GO:0003341">
    <property type="term" value="P:cilium movement"/>
    <property type="evidence" value="ECO:0007669"/>
    <property type="project" value="TreeGrafter"/>
</dbReference>
<keyword evidence="3" id="KW-0963">Cytoplasm</keyword>
<dbReference type="SUPFAM" id="SSF50978">
    <property type="entry name" value="WD40 repeat-like"/>
    <property type="match status" value="1"/>
</dbReference>
<sequence>MQISKISCNLKLPERKKPKVERRKSHFWKKYAKNNNNNNNNEFNSTVENQSLDNEGLVHIRLTTRSTSVPNLVRYNFKRCAYVPITSRLQNHDHLLHLLTIPSLVVHRDDSNYYSLANLALKYTSSGSLLKANATTKGVGSDGESDSSSEGDLVLWKVKKVQKVEEEITPEKLAELDSQTNPFNFSERVSQTTRYKLKTTGMQTDPPPSHQFSANATNSTIREAYWSQHFDHHEDNTTTQDLLQHHQSDYHCRPKKLKSAAHLVLSVVPQRSEWEADEMMCYTARQEFGIKASLDLPGLHKAALTIERMLNQNIFDDIAQDFMYWDDEGDDYHPDEGSLLPLWRFPCESSRTMTVTEVCWSLVYSDLFAVAYTDGEASVGEGSGLVCLYSLKNPNTPERSFPSPCGVTSVHLHPTLGNLVVAGWCDGTVVVYDVRSRDSPVSVYTNPASGKHLLPVTRVRWVENKGEKSLRLYSVALDGQLTQWQVVGGALLPQLTITLPPHHYVNNEMDTLTPPHNHSNRDTANTLAPPHERGTCLALKVDLSELVVGLDSGWVYQFTTACLSTALASYPAHSAPVMDLAWNHHHSRVFISCSLDWTIKLWLQECVCPFVTLDLGSAVSSVAWARYSSSVFVAATEEGRVHVYDLFYLSCRPLCRQRVLQHRHVTVSCLAINPSHPIIIVGGHRGYVLALKLSPNLRKMYTVPRGAEEIPPREMELRKMERIIGQSGASVAVFDVPQNDDQDDSNTDD</sequence>
<evidence type="ECO:0000256" key="7">
    <source>
        <dbReference type="ARBA" id="ARBA00023017"/>
    </source>
</evidence>
<gene>
    <name evidence="12" type="ORF">Pcinc_041473</name>
</gene>
<keyword evidence="10" id="KW-0966">Cell projection</keyword>
<evidence type="ECO:0000256" key="9">
    <source>
        <dbReference type="ARBA" id="ARBA00023212"/>
    </source>
</evidence>
<keyword evidence="6" id="KW-0677">Repeat</keyword>